<dbReference type="NCBIfam" id="TIGR01974">
    <property type="entry name" value="NDH_I_L"/>
    <property type="match status" value="1"/>
</dbReference>
<protein>
    <recommendedName>
        <fullName evidence="3 16">NADH-ubiquinone oxidoreductase chain 5</fullName>
        <ecNumber evidence="2 16">7.1.1.2</ecNumber>
    </recommendedName>
</protein>
<dbReference type="GO" id="GO:0008137">
    <property type="term" value="F:NADH dehydrogenase (ubiquinone) activity"/>
    <property type="evidence" value="ECO:0007669"/>
    <property type="project" value="UniProtKB-EC"/>
</dbReference>
<proteinExistence type="inferred from homology"/>
<dbReference type="AlphaFoldDB" id="D2K859"/>
<evidence type="ECO:0000256" key="13">
    <source>
        <dbReference type="ARBA" id="ARBA00023128"/>
    </source>
</evidence>
<evidence type="ECO:0000259" key="17">
    <source>
        <dbReference type="Pfam" id="PF00361"/>
    </source>
</evidence>
<feature type="transmembrane region" description="Helical" evidence="16">
    <location>
        <begin position="138"/>
        <end position="160"/>
    </location>
</feature>
<dbReference type="InterPro" id="IPR003945">
    <property type="entry name" value="NU5C-like"/>
</dbReference>
<dbReference type="Pfam" id="PF06455">
    <property type="entry name" value="NADH5_C"/>
    <property type="match status" value="1"/>
</dbReference>
<keyword evidence="9" id="KW-0249">Electron transport</keyword>
<comment type="function">
    <text evidence="16">Core subunit of the mitochondrial membrane respiratory chain NADH dehydrogenase (Complex I) which catalyzes electron transfer from NADH through the respiratory chain, using ubiquinone as an electron acceptor. Essential for the catalytic activity and assembly of complex I.</text>
</comment>
<evidence type="ECO:0000259" key="18">
    <source>
        <dbReference type="Pfam" id="PF00662"/>
    </source>
</evidence>
<evidence type="ECO:0000256" key="5">
    <source>
        <dbReference type="ARBA" id="ARBA00022660"/>
    </source>
</evidence>
<dbReference type="GO" id="GO:0015990">
    <property type="term" value="P:electron transport coupled proton transport"/>
    <property type="evidence" value="ECO:0007669"/>
    <property type="project" value="TreeGrafter"/>
</dbReference>
<evidence type="ECO:0000256" key="15">
    <source>
        <dbReference type="ARBA" id="ARBA00049551"/>
    </source>
</evidence>
<feature type="transmembrane region" description="Helical" evidence="16">
    <location>
        <begin position="211"/>
        <end position="229"/>
    </location>
</feature>
<feature type="transmembrane region" description="Helical" evidence="16">
    <location>
        <begin position="241"/>
        <end position="261"/>
    </location>
</feature>
<sequence length="604" mass="66202">METVLLLNTFTLLTLIILLTPITLPLLLNLKNSPQSISKTTKTAFLVSLVSTTIFIHSGVESITTYWEWQPIQNFKIPITLKMDLYSMTFFPIALFVTWSILEFATWYMASEPLITKFFTFLLIFLIAMLTLTIANNMFLLFIGWEGVGIMSFLLIGWWQGRAEANTAALQAMIYNRIGDIGLILSMAWLASTLNTWEIQQAIQPNQTPTLPLLGLILAATGKSAQFGLHPWLPAAMEGPTPVSALLHSSTMVVAGIFLLIRTHPILTSNEMALTTCLCLGALSTLFAATCALTQNDIKKIIAFSTSSQLGLMMVTIGLNLPQLAFLHISTHAFFKAMLFLCSGLIIHSLNGEQDIRKMGCLQKTLPMTTSCLTIGNLALMGTPFLAGFYSKDLIIENLNTSYTNTWALLLTLLATSFTATYSLRMILLVQTGYNRTSTIPPINENTPSAILPIIRLALGSIMAGLLISSLILPIKTPPMTMPTITKTAAITVTALGVILALELSNMTHTLTSPKQSPLTNFSSSLGYFNPLMHRTNPTTLLHTGQKIASHLIDMTWYKKMGPEGLANLHLTMSKASTTLHTGLIKSYLGSFALTILTILLTQK</sequence>
<dbReference type="GO" id="GO:0042773">
    <property type="term" value="P:ATP synthesis coupled electron transport"/>
    <property type="evidence" value="ECO:0007669"/>
    <property type="project" value="InterPro"/>
</dbReference>
<dbReference type="Pfam" id="PF00662">
    <property type="entry name" value="Proton_antipo_N"/>
    <property type="match status" value="1"/>
</dbReference>
<evidence type="ECO:0000256" key="16">
    <source>
        <dbReference type="RuleBase" id="RU003404"/>
    </source>
</evidence>
<evidence type="ECO:0000256" key="14">
    <source>
        <dbReference type="ARBA" id="ARBA00023136"/>
    </source>
</evidence>
<keyword evidence="4 16" id="KW-0813">Transport</keyword>
<feature type="transmembrane region" description="Helical" evidence="16">
    <location>
        <begin position="172"/>
        <end position="191"/>
    </location>
</feature>
<keyword evidence="6 16" id="KW-0812">Transmembrane</keyword>
<evidence type="ECO:0000256" key="4">
    <source>
        <dbReference type="ARBA" id="ARBA00022448"/>
    </source>
</evidence>
<feature type="domain" description="NADH:quinone oxidoreductase/Mrp antiporter transmembrane" evidence="17">
    <location>
        <begin position="135"/>
        <end position="416"/>
    </location>
</feature>
<keyword evidence="12 16" id="KW-0830">Ubiquinone</keyword>
<feature type="transmembrane region" description="Helical" evidence="16">
    <location>
        <begin position="451"/>
        <end position="473"/>
    </location>
</feature>
<dbReference type="InterPro" id="IPR018393">
    <property type="entry name" value="NADHpl_OxRdtase_5_subgr"/>
</dbReference>
<name>D2K859_TRACA</name>
<gene>
    <name evidence="20" type="primary">ND5</name>
</gene>
<keyword evidence="7" id="KW-0999">Mitochondrion inner membrane</keyword>
<evidence type="ECO:0000256" key="8">
    <source>
        <dbReference type="ARBA" id="ARBA00022967"/>
    </source>
</evidence>
<evidence type="ECO:0000256" key="6">
    <source>
        <dbReference type="ARBA" id="ARBA00022692"/>
    </source>
</evidence>
<dbReference type="Pfam" id="PF00361">
    <property type="entry name" value="Proton_antipo_M"/>
    <property type="match status" value="1"/>
</dbReference>
<evidence type="ECO:0000256" key="11">
    <source>
        <dbReference type="ARBA" id="ARBA00023027"/>
    </source>
</evidence>
<evidence type="ECO:0000256" key="2">
    <source>
        <dbReference type="ARBA" id="ARBA00012944"/>
    </source>
</evidence>
<feature type="domain" description="NADH dehydrogenase subunit 5 C-terminal" evidence="19">
    <location>
        <begin position="422"/>
        <end position="602"/>
    </location>
</feature>
<feature type="transmembrane region" description="Helical" evidence="16">
    <location>
        <begin position="583"/>
        <end position="601"/>
    </location>
</feature>
<dbReference type="PANTHER" id="PTHR42829">
    <property type="entry name" value="NADH-UBIQUINONE OXIDOREDUCTASE CHAIN 5"/>
    <property type="match status" value="1"/>
</dbReference>
<feature type="transmembrane region" description="Helical" evidence="16">
    <location>
        <begin position="273"/>
        <end position="294"/>
    </location>
</feature>
<accession>D2K859</accession>
<reference evidence="20" key="2">
    <citation type="journal article" date="2010" name="Genet. Mol. Res.">
        <title>Complete mitochondrial genome of Cabot's tragopan, Tragopan caboti (Galliformes: Phasianidae).</title>
        <authorList>
            <person name="Kan X.Z."/>
            <person name="Li X.F."/>
            <person name="Lei Z.P."/>
            <person name="Wang M."/>
            <person name="Chen L."/>
            <person name="Gao H."/>
            <person name="Yang Z.Y."/>
        </authorList>
    </citation>
    <scope>NUCLEOTIDE SEQUENCE</scope>
    <source>
        <tissue evidence="20">Muscle</tissue>
    </source>
</reference>
<keyword evidence="8" id="KW-1278">Translocase</keyword>
<feature type="transmembrane region" description="Helical" evidence="16">
    <location>
        <begin position="325"/>
        <end position="347"/>
    </location>
</feature>
<keyword evidence="14 16" id="KW-0472">Membrane</keyword>
<dbReference type="InterPro" id="IPR001750">
    <property type="entry name" value="ND/Mrp_TM"/>
</dbReference>
<feature type="transmembrane region" description="Helical" evidence="16">
    <location>
        <begin position="485"/>
        <end position="505"/>
    </location>
</feature>
<keyword evidence="10 16" id="KW-1133">Transmembrane helix</keyword>
<dbReference type="GO" id="GO:0005743">
    <property type="term" value="C:mitochondrial inner membrane"/>
    <property type="evidence" value="ECO:0007669"/>
    <property type="project" value="UniProtKB-SubCell"/>
</dbReference>
<evidence type="ECO:0000256" key="12">
    <source>
        <dbReference type="ARBA" id="ARBA00023075"/>
    </source>
</evidence>
<feature type="transmembrane region" description="Helical" evidence="16">
    <location>
        <begin position="6"/>
        <end position="28"/>
    </location>
</feature>
<feature type="transmembrane region" description="Helical" evidence="16">
    <location>
        <begin position="301"/>
        <end position="319"/>
    </location>
</feature>
<evidence type="ECO:0000256" key="9">
    <source>
        <dbReference type="ARBA" id="ARBA00022982"/>
    </source>
</evidence>
<feature type="transmembrane region" description="Helical" evidence="16">
    <location>
        <begin position="40"/>
        <end position="60"/>
    </location>
</feature>
<comment type="subcellular location">
    <subcellularLocation>
        <location evidence="1">Mitochondrion inner membrane</location>
        <topology evidence="1">Multi-pass membrane protein</topology>
    </subcellularLocation>
</comment>
<dbReference type="EC" id="7.1.1.2" evidence="2 16"/>
<dbReference type="RefSeq" id="YP_003345239.1">
    <property type="nucleotide sequence ID" value="NC_013619.1"/>
</dbReference>
<keyword evidence="13 16" id="KW-0496">Mitochondrion</keyword>
<evidence type="ECO:0000256" key="1">
    <source>
        <dbReference type="ARBA" id="ARBA00004448"/>
    </source>
</evidence>
<dbReference type="GO" id="GO:0003954">
    <property type="term" value="F:NADH dehydrogenase activity"/>
    <property type="evidence" value="ECO:0007669"/>
    <property type="project" value="TreeGrafter"/>
</dbReference>
<feature type="domain" description="NADH-Ubiquinone oxidoreductase (complex I) chain 5 N-terminal" evidence="18">
    <location>
        <begin position="69"/>
        <end position="119"/>
    </location>
</feature>
<evidence type="ECO:0000256" key="3">
    <source>
        <dbReference type="ARBA" id="ARBA00021096"/>
    </source>
</evidence>
<feature type="transmembrane region" description="Helical" evidence="16">
    <location>
        <begin position="85"/>
        <end position="102"/>
    </location>
</feature>
<geneLocation type="mitochondrion" evidence="20"/>
<keyword evidence="5" id="KW-0679">Respiratory chain</keyword>
<comment type="catalytic activity">
    <reaction evidence="15 16">
        <text>a ubiquinone + NADH + 5 H(+)(in) = a ubiquinol + NAD(+) + 4 H(+)(out)</text>
        <dbReference type="Rhea" id="RHEA:29091"/>
        <dbReference type="Rhea" id="RHEA-COMP:9565"/>
        <dbReference type="Rhea" id="RHEA-COMP:9566"/>
        <dbReference type="ChEBI" id="CHEBI:15378"/>
        <dbReference type="ChEBI" id="CHEBI:16389"/>
        <dbReference type="ChEBI" id="CHEBI:17976"/>
        <dbReference type="ChEBI" id="CHEBI:57540"/>
        <dbReference type="ChEBI" id="CHEBI:57945"/>
        <dbReference type="EC" id="7.1.1.2"/>
    </reaction>
</comment>
<evidence type="ECO:0000256" key="7">
    <source>
        <dbReference type="ARBA" id="ARBA00022792"/>
    </source>
</evidence>
<evidence type="ECO:0000313" key="20">
    <source>
        <dbReference type="EMBL" id="ACZ55625.1"/>
    </source>
</evidence>
<feature type="transmembrane region" description="Helical" evidence="16">
    <location>
        <begin position="368"/>
        <end position="387"/>
    </location>
</feature>
<evidence type="ECO:0000256" key="10">
    <source>
        <dbReference type="ARBA" id="ARBA00022989"/>
    </source>
</evidence>
<keyword evidence="11 16" id="KW-0520">NAD</keyword>
<comment type="similarity">
    <text evidence="16">Belongs to the complex I subunit 5 family.</text>
</comment>
<dbReference type="InterPro" id="IPR001516">
    <property type="entry name" value="Proton_antipo_N"/>
</dbReference>
<feature type="transmembrane region" description="Helical" evidence="16">
    <location>
        <begin position="407"/>
        <end position="430"/>
    </location>
</feature>
<dbReference type="PRINTS" id="PR01434">
    <property type="entry name" value="NADHDHGNASE5"/>
</dbReference>
<dbReference type="GeneID" id="8673257"/>
<evidence type="ECO:0000259" key="19">
    <source>
        <dbReference type="Pfam" id="PF06455"/>
    </source>
</evidence>
<dbReference type="InterPro" id="IPR010934">
    <property type="entry name" value="NADH_DH_su5_C"/>
</dbReference>
<reference evidence="20" key="1">
    <citation type="submission" date="2009-11" db="EMBL/GenBank/DDBJ databases">
        <authorList>
            <person name="Kan X.-Z."/>
            <person name="Li X.-F."/>
            <person name="Chen L."/>
        </authorList>
    </citation>
    <scope>NUCLEOTIDE SEQUENCE</scope>
    <source>
        <tissue evidence="20">Muscle</tissue>
    </source>
</reference>
<dbReference type="PANTHER" id="PTHR42829:SF2">
    <property type="entry name" value="NADH-UBIQUINONE OXIDOREDUCTASE CHAIN 5"/>
    <property type="match status" value="1"/>
</dbReference>
<feature type="transmembrane region" description="Helical" evidence="16">
    <location>
        <begin position="114"/>
        <end position="132"/>
    </location>
</feature>
<dbReference type="EMBL" id="GU187969">
    <property type="protein sequence ID" value="ACZ55625.1"/>
    <property type="molecule type" value="Genomic_DNA"/>
</dbReference>
<organism evidence="20">
    <name type="scientific">Tragopan caboti</name>
    <name type="common">Cabot's tragopan pheasant</name>
    <dbReference type="NCBI Taxonomy" id="30407"/>
    <lineage>
        <taxon>Eukaryota</taxon>
        <taxon>Metazoa</taxon>
        <taxon>Chordata</taxon>
        <taxon>Craniata</taxon>
        <taxon>Vertebrata</taxon>
        <taxon>Euteleostomi</taxon>
        <taxon>Archelosauria</taxon>
        <taxon>Archosauria</taxon>
        <taxon>Dinosauria</taxon>
        <taxon>Saurischia</taxon>
        <taxon>Theropoda</taxon>
        <taxon>Coelurosauria</taxon>
        <taxon>Aves</taxon>
        <taxon>Neognathae</taxon>
        <taxon>Galloanserae</taxon>
        <taxon>Galliformes</taxon>
        <taxon>Phasianidae</taxon>
        <taxon>Phasianinae</taxon>
        <taxon>Tragopan</taxon>
    </lineage>
</organism>